<dbReference type="AlphaFoldDB" id="A0A0A9C999"/>
<sequence>MPHLSRIRQMVHLLVSLLILTHVKAMAFSVLQGRNLIIEVHEIR</sequence>
<feature type="chain" id="PRO_5002044403" evidence="1">
    <location>
        <begin position="26"/>
        <end position="44"/>
    </location>
</feature>
<protein>
    <submittedName>
        <fullName evidence="2">Uncharacterized protein</fullName>
    </submittedName>
</protein>
<proteinExistence type="predicted"/>
<keyword evidence="1" id="KW-0732">Signal</keyword>
<evidence type="ECO:0000256" key="1">
    <source>
        <dbReference type="SAM" id="SignalP"/>
    </source>
</evidence>
<feature type="signal peptide" evidence="1">
    <location>
        <begin position="1"/>
        <end position="25"/>
    </location>
</feature>
<organism evidence="2">
    <name type="scientific">Arundo donax</name>
    <name type="common">Giant reed</name>
    <name type="synonym">Donax arundinaceus</name>
    <dbReference type="NCBI Taxonomy" id="35708"/>
    <lineage>
        <taxon>Eukaryota</taxon>
        <taxon>Viridiplantae</taxon>
        <taxon>Streptophyta</taxon>
        <taxon>Embryophyta</taxon>
        <taxon>Tracheophyta</taxon>
        <taxon>Spermatophyta</taxon>
        <taxon>Magnoliopsida</taxon>
        <taxon>Liliopsida</taxon>
        <taxon>Poales</taxon>
        <taxon>Poaceae</taxon>
        <taxon>PACMAD clade</taxon>
        <taxon>Arundinoideae</taxon>
        <taxon>Arundineae</taxon>
        <taxon>Arundo</taxon>
    </lineage>
</organism>
<name>A0A0A9C999_ARUDO</name>
<accession>A0A0A9C999</accession>
<evidence type="ECO:0000313" key="2">
    <source>
        <dbReference type="EMBL" id="JAD69990.1"/>
    </source>
</evidence>
<reference evidence="2" key="1">
    <citation type="submission" date="2014-09" db="EMBL/GenBank/DDBJ databases">
        <authorList>
            <person name="Magalhaes I.L.F."/>
            <person name="Oliveira U."/>
            <person name="Santos F.R."/>
            <person name="Vidigal T.H.D.A."/>
            <person name="Brescovit A.D."/>
            <person name="Santos A.J."/>
        </authorList>
    </citation>
    <scope>NUCLEOTIDE SEQUENCE</scope>
    <source>
        <tissue evidence="2">Shoot tissue taken approximately 20 cm above the soil surface</tissue>
    </source>
</reference>
<dbReference type="EMBL" id="GBRH01227905">
    <property type="protein sequence ID" value="JAD69990.1"/>
    <property type="molecule type" value="Transcribed_RNA"/>
</dbReference>
<reference evidence="2" key="2">
    <citation type="journal article" date="2015" name="Data Brief">
        <title>Shoot transcriptome of the giant reed, Arundo donax.</title>
        <authorList>
            <person name="Barrero R.A."/>
            <person name="Guerrero F.D."/>
            <person name="Moolhuijzen P."/>
            <person name="Goolsby J.A."/>
            <person name="Tidwell J."/>
            <person name="Bellgard S.E."/>
            <person name="Bellgard M.I."/>
        </authorList>
    </citation>
    <scope>NUCLEOTIDE SEQUENCE</scope>
    <source>
        <tissue evidence="2">Shoot tissue taken approximately 20 cm above the soil surface</tissue>
    </source>
</reference>